<reference evidence="2" key="2">
    <citation type="journal article" date="2021" name="PeerJ">
        <title>Extensive microbial diversity within the chicken gut microbiome revealed by metagenomics and culture.</title>
        <authorList>
            <person name="Gilroy R."/>
            <person name="Ravi A."/>
            <person name="Getino M."/>
            <person name="Pursley I."/>
            <person name="Horton D.L."/>
            <person name="Alikhan N.F."/>
            <person name="Baker D."/>
            <person name="Gharbi K."/>
            <person name="Hall N."/>
            <person name="Watson M."/>
            <person name="Adriaenssens E.M."/>
            <person name="Foster-Nyarko E."/>
            <person name="Jarju S."/>
            <person name="Secka A."/>
            <person name="Antonio M."/>
            <person name="Oren A."/>
            <person name="Chaudhuri R.R."/>
            <person name="La Ragione R."/>
            <person name="Hildebrand F."/>
            <person name="Pallen M.J."/>
        </authorList>
    </citation>
    <scope>NUCLEOTIDE SEQUENCE</scope>
    <source>
        <strain evidence="2">USAMLcec3-3695</strain>
    </source>
</reference>
<evidence type="ECO:0000313" key="2">
    <source>
        <dbReference type="EMBL" id="HIU56185.1"/>
    </source>
</evidence>
<name>A0A9D1M999_9FIRM</name>
<gene>
    <name evidence="2" type="ORF">IAA61_00060</name>
</gene>
<protein>
    <submittedName>
        <fullName evidence="2">Uncharacterized protein</fullName>
    </submittedName>
</protein>
<evidence type="ECO:0000313" key="3">
    <source>
        <dbReference type="Proteomes" id="UP000824109"/>
    </source>
</evidence>
<reference evidence="2" key="1">
    <citation type="submission" date="2020-10" db="EMBL/GenBank/DDBJ databases">
        <authorList>
            <person name="Gilroy R."/>
        </authorList>
    </citation>
    <scope>NUCLEOTIDE SEQUENCE</scope>
    <source>
        <strain evidence="2">USAMLcec3-3695</strain>
    </source>
</reference>
<sequence>MGYDMGKGLSPEETNAVVAAAAEAAAEAVEESLDESVQSVLGAADAIERLSYDRPITASGKIYGVKFPLASYSSAPAGERTEAAVGLTAAASTDETAAANDFDLEPCFMFTRVNGHLTSDGEFVETAIEGDPAFSVDGSNGDVYVRWSTRFFKYIITDTHEEIQITDIYRPNEGWCPYGIFVAPDGRLKRYAYIAAYEMGYNSDSLAASISGVPTAHNTYTNRNATTAGLSHNTQLTEIRKKGNQYCGMTTKEVAFLQDMFCVEFATRNSQSIMQGCVNLNFQIHPTVAETGATRVIVSNSNASKFPVGCTVSVGTASSSGSTDRNLASMNSIVNRKRVLSQEAYDDSNTAIYLDVGDDTFDTTTECYISTMPWYTGMTDGVKGTSGSYKSNTNGYYPMKYRGVESLYGNVYTIMSDVIISNYKAYICYDCTKFTTNVSSDYIEVGYSLSSSGGYVKEMGSDAAHPSVRLPITVGGSTSTYYCDYYYISGGTNHELLFGGSLYFGGSAGLFLWYGSSAVSFAYWYVGSRLSASGRSGEAA</sequence>
<accession>A0A9D1M999</accession>
<keyword evidence="1" id="KW-0472">Membrane</keyword>
<comment type="caution">
    <text evidence="2">The sequence shown here is derived from an EMBL/GenBank/DDBJ whole genome shotgun (WGS) entry which is preliminary data.</text>
</comment>
<dbReference type="Proteomes" id="UP000824109">
    <property type="component" value="Unassembled WGS sequence"/>
</dbReference>
<keyword evidence="1" id="KW-0812">Transmembrane</keyword>
<dbReference type="AlphaFoldDB" id="A0A9D1M999"/>
<keyword evidence="1" id="KW-1133">Transmembrane helix</keyword>
<feature type="transmembrane region" description="Helical" evidence="1">
    <location>
        <begin position="502"/>
        <end position="526"/>
    </location>
</feature>
<proteinExistence type="predicted"/>
<dbReference type="EMBL" id="DVNB01000002">
    <property type="protein sequence ID" value="HIU56185.1"/>
    <property type="molecule type" value="Genomic_DNA"/>
</dbReference>
<evidence type="ECO:0000256" key="1">
    <source>
        <dbReference type="SAM" id="Phobius"/>
    </source>
</evidence>
<organism evidence="2 3">
    <name type="scientific">Candidatus Ornithomonoglobus merdipullorum</name>
    <dbReference type="NCBI Taxonomy" id="2840895"/>
    <lineage>
        <taxon>Bacteria</taxon>
        <taxon>Bacillati</taxon>
        <taxon>Bacillota</taxon>
        <taxon>Clostridia</taxon>
        <taxon>Candidatus Ornithomonoglobus</taxon>
    </lineage>
</organism>